<dbReference type="InterPro" id="IPR036412">
    <property type="entry name" value="HAD-like_sf"/>
</dbReference>
<dbReference type="EMBL" id="JAMWBK010000007">
    <property type="protein sequence ID" value="KAJ8903666.1"/>
    <property type="molecule type" value="Genomic_DNA"/>
</dbReference>
<dbReference type="SUPFAM" id="SSF56784">
    <property type="entry name" value="HAD-like"/>
    <property type="match status" value="1"/>
</dbReference>
<dbReference type="Proteomes" id="UP001157974">
    <property type="component" value="Unassembled WGS sequence"/>
</dbReference>
<organism evidence="2 3">
    <name type="scientific">Rhodosorus marinus</name>
    <dbReference type="NCBI Taxonomy" id="101924"/>
    <lineage>
        <taxon>Eukaryota</taxon>
        <taxon>Rhodophyta</taxon>
        <taxon>Stylonematophyceae</taxon>
        <taxon>Stylonematales</taxon>
        <taxon>Stylonemataceae</taxon>
        <taxon>Rhodosorus</taxon>
    </lineage>
</organism>
<sequence>MVCVKSDEGEQVNVSESDEDGQSQETVNGQRRVKRSKPRLTVNEEVMEKICQKAKEVDLQPSRLANFVIDTYLAEIERTFFGTRGASSVVKLEQSNRNIDVVIVDDHAIYNCHRMVRFSIMEVLCEYHDLNLAFSDLETASLGNVEAAVREIINKNNMESELKSSDVLNQAYDIYLSKYATSGRLFAYRGVTDVINRLSNLGVEVLIATETPTPVFETASDVVEMAKTVSYDKVVIVNQESAEESGRVLLQFCENLNVDSSRCVVLAATKNAVDMARSAEMRCIGVSLYEEPEVLSEAGAEVVRAETSLVTLDDFFGQTLVEEDDDIYSQSS</sequence>
<dbReference type="Gene3D" id="3.40.50.1000">
    <property type="entry name" value="HAD superfamily/HAD-like"/>
    <property type="match status" value="1"/>
</dbReference>
<dbReference type="InterPro" id="IPR023198">
    <property type="entry name" value="PGP-like_dom2"/>
</dbReference>
<dbReference type="AlphaFoldDB" id="A0AAV8UMA4"/>
<reference evidence="2 3" key="1">
    <citation type="journal article" date="2023" name="Nat. Commun.">
        <title>Origin of minicircular mitochondrial genomes in red algae.</title>
        <authorList>
            <person name="Lee Y."/>
            <person name="Cho C.H."/>
            <person name="Lee Y.M."/>
            <person name="Park S.I."/>
            <person name="Yang J.H."/>
            <person name="West J.A."/>
            <person name="Bhattacharya D."/>
            <person name="Yoon H.S."/>
        </authorList>
    </citation>
    <scope>NUCLEOTIDE SEQUENCE [LARGE SCALE GENOMIC DNA]</scope>
    <source>
        <strain evidence="2 3">CCMP1338</strain>
        <tissue evidence="2">Whole cell</tissue>
    </source>
</reference>
<comment type="caution">
    <text evidence="2">The sequence shown here is derived from an EMBL/GenBank/DDBJ whole genome shotgun (WGS) entry which is preliminary data.</text>
</comment>
<dbReference type="InterPro" id="IPR023214">
    <property type="entry name" value="HAD_sf"/>
</dbReference>
<accession>A0AAV8UMA4</accession>
<dbReference type="Gene3D" id="1.10.150.240">
    <property type="entry name" value="Putative phosphatase, domain 2"/>
    <property type="match status" value="1"/>
</dbReference>
<evidence type="ECO:0000313" key="2">
    <source>
        <dbReference type="EMBL" id="KAJ8903666.1"/>
    </source>
</evidence>
<feature type="region of interest" description="Disordered" evidence="1">
    <location>
        <begin position="1"/>
        <end position="35"/>
    </location>
</feature>
<proteinExistence type="predicted"/>
<keyword evidence="3" id="KW-1185">Reference proteome</keyword>
<evidence type="ECO:0000256" key="1">
    <source>
        <dbReference type="SAM" id="MobiDB-lite"/>
    </source>
</evidence>
<gene>
    <name evidence="2" type="ORF">NDN08_004768</name>
</gene>
<protein>
    <submittedName>
        <fullName evidence="2">Uncharacterized protein</fullName>
    </submittedName>
</protein>
<evidence type="ECO:0000313" key="3">
    <source>
        <dbReference type="Proteomes" id="UP001157974"/>
    </source>
</evidence>
<name>A0AAV8UMA4_9RHOD</name>